<reference evidence="1 2" key="1">
    <citation type="journal article" date="2022" name="G3 (Bethesda)">
        <title>Whole-genome sequence and methylome profiling of the almond [Prunus dulcis (Mill.) D.A. Webb] cultivar 'Nonpareil'.</title>
        <authorList>
            <person name="D'Amico-Willman K.M."/>
            <person name="Ouma W.Z."/>
            <person name="Meulia T."/>
            <person name="Sideli G.M."/>
            <person name="Gradziel T.M."/>
            <person name="Fresnedo-Ramirez J."/>
        </authorList>
    </citation>
    <scope>NUCLEOTIDE SEQUENCE [LARGE SCALE GENOMIC DNA]</scope>
    <source>
        <strain evidence="1">Clone GOH B32 T37-40</strain>
    </source>
</reference>
<dbReference type="AlphaFoldDB" id="A0AAD4VZ26"/>
<gene>
    <name evidence="1" type="ORF">L3X38_024047</name>
</gene>
<dbReference type="Proteomes" id="UP001054821">
    <property type="component" value="Chromosome 4"/>
</dbReference>
<sequence>MLDELYAYAQMFSEETLENPLQEAQTVRNTDAEEGEMGIALDSMRIKRQLLAESGNEFLIPEQDFTSILHKYRCYLKQKQDVLMGCDKAILIGHPKPLMLANRDSTQQKGAEEDVPLLVSLLVGHVHVLAETQLYGSYSPAQWKRYLQAFLQNSQVATLSIKGDKISVLKHFNPWNAFNFCFPQKVEYFKHWIAKSSWEGIQLPPKLYVDKNWRGLVITPKIYNNCPALTVDSCGIRLLYQQDEEEFKQAIIQS</sequence>
<proteinExistence type="predicted"/>
<dbReference type="EMBL" id="JAJFAZ020000004">
    <property type="protein sequence ID" value="KAI5333915.1"/>
    <property type="molecule type" value="Genomic_DNA"/>
</dbReference>
<evidence type="ECO:0000313" key="1">
    <source>
        <dbReference type="EMBL" id="KAI5333915.1"/>
    </source>
</evidence>
<keyword evidence="2" id="KW-1185">Reference proteome</keyword>
<evidence type="ECO:0000313" key="2">
    <source>
        <dbReference type="Proteomes" id="UP001054821"/>
    </source>
</evidence>
<comment type="caution">
    <text evidence="1">The sequence shown here is derived from an EMBL/GenBank/DDBJ whole genome shotgun (WGS) entry which is preliminary data.</text>
</comment>
<organism evidence="1 2">
    <name type="scientific">Prunus dulcis</name>
    <name type="common">Almond</name>
    <name type="synonym">Amygdalus dulcis</name>
    <dbReference type="NCBI Taxonomy" id="3755"/>
    <lineage>
        <taxon>Eukaryota</taxon>
        <taxon>Viridiplantae</taxon>
        <taxon>Streptophyta</taxon>
        <taxon>Embryophyta</taxon>
        <taxon>Tracheophyta</taxon>
        <taxon>Spermatophyta</taxon>
        <taxon>Magnoliopsida</taxon>
        <taxon>eudicotyledons</taxon>
        <taxon>Gunneridae</taxon>
        <taxon>Pentapetalae</taxon>
        <taxon>rosids</taxon>
        <taxon>fabids</taxon>
        <taxon>Rosales</taxon>
        <taxon>Rosaceae</taxon>
        <taxon>Amygdaloideae</taxon>
        <taxon>Amygdaleae</taxon>
        <taxon>Prunus</taxon>
    </lineage>
</organism>
<protein>
    <submittedName>
        <fullName evidence="1">Uncharacterized protein</fullName>
    </submittedName>
</protein>
<name>A0AAD4VZ26_PRUDU</name>
<accession>A0AAD4VZ26</accession>